<keyword evidence="5 7" id="KW-1133">Transmembrane helix</keyword>
<sequence length="107" mass="11500">MLTTTLATFLLHPTALIILGLLIAGWIWVLFIKSAPLVIGGRTLSDRETLIAMSGISFITIFFLTSVGAVLFSALSLSVAIVVLHGAFLEPDNLFLDEAEASYLCKC</sequence>
<accession>A0A250WX15</accession>
<evidence type="ECO:0000313" key="9">
    <source>
        <dbReference type="Proteomes" id="UP000232323"/>
    </source>
</evidence>
<keyword evidence="6 7" id="KW-0472">Membrane</keyword>
<feature type="transmembrane region" description="Helical" evidence="7">
    <location>
        <begin position="51"/>
        <end position="84"/>
    </location>
</feature>
<dbReference type="EMBL" id="BEGY01000011">
    <property type="protein sequence ID" value="GAX75239.1"/>
    <property type="molecule type" value="Genomic_DNA"/>
</dbReference>
<dbReference type="GO" id="GO:0016192">
    <property type="term" value="P:vesicle-mediated transport"/>
    <property type="evidence" value="ECO:0007669"/>
    <property type="project" value="UniProtKB-ARBA"/>
</dbReference>
<reference evidence="8 9" key="1">
    <citation type="submission" date="2017-08" db="EMBL/GenBank/DDBJ databases">
        <title>Acidophilic green algal genome provides insights into adaptation to an acidic environment.</title>
        <authorList>
            <person name="Hirooka S."/>
            <person name="Hirose Y."/>
            <person name="Kanesaki Y."/>
            <person name="Higuchi S."/>
            <person name="Fujiwara T."/>
            <person name="Onuma R."/>
            <person name="Era A."/>
            <person name="Ohbayashi R."/>
            <person name="Uzuka A."/>
            <person name="Nozaki H."/>
            <person name="Yoshikawa H."/>
            <person name="Miyagishima S.Y."/>
        </authorList>
    </citation>
    <scope>NUCLEOTIDE SEQUENCE [LARGE SCALE GENOMIC DNA]</scope>
    <source>
        <strain evidence="8 9">NIES-2499</strain>
    </source>
</reference>
<dbReference type="OrthoDB" id="63113at2759"/>
<evidence type="ECO:0000256" key="7">
    <source>
        <dbReference type="RuleBase" id="RU363107"/>
    </source>
</evidence>
<keyword evidence="9" id="KW-1185">Reference proteome</keyword>
<evidence type="ECO:0000313" key="8">
    <source>
        <dbReference type="EMBL" id="GAX75239.1"/>
    </source>
</evidence>
<comment type="subcellular location">
    <subcellularLocation>
        <location evidence="2 7">Membrane</location>
        <topology evidence="2 7">Multi-pass membrane protein</topology>
    </subcellularLocation>
</comment>
<proteinExistence type="inferred from homology"/>
<protein>
    <recommendedName>
        <fullName evidence="7">PRA1 family protein</fullName>
    </recommendedName>
</protein>
<feature type="transmembrane region" description="Helical" evidence="7">
    <location>
        <begin position="6"/>
        <end position="31"/>
    </location>
</feature>
<dbReference type="PANTHER" id="PTHR19317:SF0">
    <property type="entry name" value="PRENYLATED RAB ACCEPTOR PROTEIN 1"/>
    <property type="match status" value="1"/>
</dbReference>
<comment type="caution">
    <text evidence="8">The sequence shown here is derived from an EMBL/GenBank/DDBJ whole genome shotgun (WGS) entry which is preliminary data.</text>
</comment>
<dbReference type="PANTHER" id="PTHR19317">
    <property type="entry name" value="PRENYLATED RAB ACCEPTOR 1-RELATED"/>
    <property type="match status" value="1"/>
</dbReference>
<comment type="similarity">
    <text evidence="3 7">Belongs to the PRA1 family.</text>
</comment>
<evidence type="ECO:0000256" key="6">
    <source>
        <dbReference type="ARBA" id="ARBA00023136"/>
    </source>
</evidence>
<dbReference type="GO" id="GO:0005783">
    <property type="term" value="C:endoplasmic reticulum"/>
    <property type="evidence" value="ECO:0007669"/>
    <property type="project" value="UniProtKB-ARBA"/>
</dbReference>
<evidence type="ECO:0000256" key="3">
    <source>
        <dbReference type="ARBA" id="ARBA00006483"/>
    </source>
</evidence>
<dbReference type="InterPro" id="IPR004895">
    <property type="entry name" value="Prenylated_rab_accept_PRA1"/>
</dbReference>
<dbReference type="GO" id="GO:0016020">
    <property type="term" value="C:membrane"/>
    <property type="evidence" value="ECO:0007669"/>
    <property type="project" value="UniProtKB-SubCell"/>
</dbReference>
<evidence type="ECO:0000256" key="4">
    <source>
        <dbReference type="ARBA" id="ARBA00022692"/>
    </source>
</evidence>
<dbReference type="GO" id="GO:0005794">
    <property type="term" value="C:Golgi apparatus"/>
    <property type="evidence" value="ECO:0007669"/>
    <property type="project" value="TreeGrafter"/>
</dbReference>
<evidence type="ECO:0000256" key="5">
    <source>
        <dbReference type="ARBA" id="ARBA00022989"/>
    </source>
</evidence>
<gene>
    <name evidence="8" type="ORF">CEUSTIGMA_g2684.t1</name>
</gene>
<name>A0A250WX15_9CHLO</name>
<dbReference type="STRING" id="1157962.A0A250WX15"/>
<organism evidence="8 9">
    <name type="scientific">Chlamydomonas eustigma</name>
    <dbReference type="NCBI Taxonomy" id="1157962"/>
    <lineage>
        <taxon>Eukaryota</taxon>
        <taxon>Viridiplantae</taxon>
        <taxon>Chlorophyta</taxon>
        <taxon>core chlorophytes</taxon>
        <taxon>Chlorophyceae</taxon>
        <taxon>CS clade</taxon>
        <taxon>Chlamydomonadales</taxon>
        <taxon>Chlamydomonadaceae</taxon>
        <taxon>Chlamydomonas</taxon>
    </lineage>
</organism>
<evidence type="ECO:0000256" key="2">
    <source>
        <dbReference type="ARBA" id="ARBA00004141"/>
    </source>
</evidence>
<dbReference type="Pfam" id="PF03208">
    <property type="entry name" value="PRA1"/>
    <property type="match status" value="1"/>
</dbReference>
<keyword evidence="4 7" id="KW-0812">Transmembrane</keyword>
<dbReference type="Proteomes" id="UP000232323">
    <property type="component" value="Unassembled WGS sequence"/>
</dbReference>
<evidence type="ECO:0000256" key="1">
    <source>
        <dbReference type="ARBA" id="ARBA00002501"/>
    </source>
</evidence>
<keyword evidence="7" id="KW-0813">Transport</keyword>
<comment type="function">
    <text evidence="1 7">May be involved in both secretory and endocytic intracellular trafficking in the endosomal/prevacuolar compartments.</text>
</comment>
<dbReference type="AlphaFoldDB" id="A0A250WX15"/>